<gene>
    <name evidence="2" type="ORF">AAG570_003416</name>
</gene>
<feature type="transmembrane region" description="Helical" evidence="1">
    <location>
        <begin position="105"/>
        <end position="125"/>
    </location>
</feature>
<evidence type="ECO:0008006" key="4">
    <source>
        <dbReference type="Google" id="ProtNLM"/>
    </source>
</evidence>
<evidence type="ECO:0000256" key="1">
    <source>
        <dbReference type="SAM" id="Phobius"/>
    </source>
</evidence>
<protein>
    <recommendedName>
        <fullName evidence="4">Vomeronasal type-1 receptor</fullName>
    </recommendedName>
</protein>
<feature type="transmembrane region" description="Helical" evidence="1">
    <location>
        <begin position="190"/>
        <end position="216"/>
    </location>
</feature>
<keyword evidence="1" id="KW-1133">Transmembrane helix</keyword>
<name>A0ABD0YS61_9HEMI</name>
<dbReference type="Proteomes" id="UP001558652">
    <property type="component" value="Unassembled WGS sequence"/>
</dbReference>
<accession>A0ABD0YS61</accession>
<dbReference type="EMBL" id="JBFDAA010000014">
    <property type="protein sequence ID" value="KAL1122009.1"/>
    <property type="molecule type" value="Genomic_DNA"/>
</dbReference>
<keyword evidence="1" id="KW-0472">Membrane</keyword>
<dbReference type="AlphaFoldDB" id="A0ABD0YS61"/>
<evidence type="ECO:0000313" key="2">
    <source>
        <dbReference type="EMBL" id="KAL1122009.1"/>
    </source>
</evidence>
<proteinExistence type="predicted"/>
<comment type="caution">
    <text evidence="2">The sequence shown here is derived from an EMBL/GenBank/DDBJ whole genome shotgun (WGS) entry which is preliminary data.</text>
</comment>
<reference evidence="2 3" key="1">
    <citation type="submission" date="2024-07" db="EMBL/GenBank/DDBJ databases">
        <title>Chromosome-level genome assembly of the water stick insect Ranatra chinensis (Heteroptera: Nepidae).</title>
        <authorList>
            <person name="Liu X."/>
        </authorList>
    </citation>
    <scope>NUCLEOTIDE SEQUENCE [LARGE SCALE GENOMIC DNA]</scope>
    <source>
        <strain evidence="2">Cailab_2021Rc</strain>
        <tissue evidence="2">Muscle</tissue>
    </source>
</reference>
<feature type="transmembrane region" description="Helical" evidence="1">
    <location>
        <begin position="145"/>
        <end position="165"/>
    </location>
</feature>
<organism evidence="2 3">
    <name type="scientific">Ranatra chinensis</name>
    <dbReference type="NCBI Taxonomy" id="642074"/>
    <lineage>
        <taxon>Eukaryota</taxon>
        <taxon>Metazoa</taxon>
        <taxon>Ecdysozoa</taxon>
        <taxon>Arthropoda</taxon>
        <taxon>Hexapoda</taxon>
        <taxon>Insecta</taxon>
        <taxon>Pterygota</taxon>
        <taxon>Neoptera</taxon>
        <taxon>Paraneoptera</taxon>
        <taxon>Hemiptera</taxon>
        <taxon>Heteroptera</taxon>
        <taxon>Panheteroptera</taxon>
        <taxon>Nepomorpha</taxon>
        <taxon>Nepidae</taxon>
        <taxon>Ranatrinae</taxon>
        <taxon>Ranatra</taxon>
    </lineage>
</organism>
<evidence type="ECO:0000313" key="3">
    <source>
        <dbReference type="Proteomes" id="UP001558652"/>
    </source>
</evidence>
<keyword evidence="1" id="KW-0812">Transmembrane</keyword>
<sequence length="273" mass="29888">MRLILLNLTPLSCWYPYFVRRGLNGELIVSNSKFFWLMNAAATALYVYCDHVLCPLAETNSLEEWAAKGMSVCLVALYFARLVAAGSIRRALDQATKVQHSPCTCLFMAGYHLLVVVCMTVTGVLGSPPGRRLGAAFYHLYSSNAVSSVASQYFLLLSAVSRLLIAEDLNTKSLQSVRVFRIARTRHSSAVLLSRTVTSAYGSSVFLYVLAVFLFMLQTAGRLSRPASLPKKLTESSFIVLLALQGSKIARALLSKHGADVPSICEEGLRYGC</sequence>
<keyword evidence="3" id="KW-1185">Reference proteome</keyword>